<dbReference type="InterPro" id="IPR001915">
    <property type="entry name" value="Peptidase_M48"/>
</dbReference>
<dbReference type="GO" id="GO:0016020">
    <property type="term" value="C:membrane"/>
    <property type="evidence" value="ECO:0007669"/>
    <property type="project" value="TreeGrafter"/>
</dbReference>
<dbReference type="STRING" id="394096.DB31_3153"/>
<dbReference type="PROSITE" id="PS51257">
    <property type="entry name" value="PROKAR_LIPOPROTEIN"/>
    <property type="match status" value="1"/>
</dbReference>
<dbReference type="OrthoDB" id="9810445at2"/>
<dbReference type="PANTHER" id="PTHR22726">
    <property type="entry name" value="METALLOENDOPEPTIDASE OMA1"/>
    <property type="match status" value="1"/>
</dbReference>
<evidence type="ECO:0000256" key="3">
    <source>
        <dbReference type="ARBA" id="ARBA00022801"/>
    </source>
</evidence>
<sequence>MSARSWKPFVAGLGALTLSCSVIPATSKQAKQERAECQKLAQPPSVEEEYALGGAVALNWVQQGGGLLPLETDEKLVHYVNVVGKNLGAQSQRPTLRWTFGVLKTPESFNAISAPGGYVFVTRGLLQGVENEAQLAGVLAHEIAHITGKHVLTRYGKLKVSQCERAVNSRENNKLVSHFGLDVTPRFSDELNGVLGKWNGVLDLDHHLELLGNFADSTVKDLTENGLDKNEEYAADEEAVRLLVSAGYDPREYLEFLAKIPDGRNSFAKHPKKVDRVKRLVAMLEGPQQPTADFPEPLASTEGLVQPPLPPEFAASVKSSASRGKP</sequence>
<dbReference type="PATRIC" id="fig|394096.3.peg.802"/>
<dbReference type="RefSeq" id="WP_044182465.1">
    <property type="nucleotide sequence ID" value="NZ_JMCB01000002.1"/>
</dbReference>
<accession>A0A085WTL0</accession>
<evidence type="ECO:0000256" key="4">
    <source>
        <dbReference type="ARBA" id="ARBA00022833"/>
    </source>
</evidence>
<keyword evidence="10" id="KW-1185">Reference proteome</keyword>
<evidence type="ECO:0000313" key="9">
    <source>
        <dbReference type="EMBL" id="KFE71023.1"/>
    </source>
</evidence>
<protein>
    <recommendedName>
        <fullName evidence="8">Peptidase M48 domain-containing protein</fullName>
    </recommendedName>
</protein>
<keyword evidence="3 6" id="KW-0378">Hydrolase</keyword>
<dbReference type="Proteomes" id="UP000028725">
    <property type="component" value="Unassembled WGS sequence"/>
</dbReference>
<dbReference type="Gene3D" id="3.30.2010.10">
    <property type="entry name" value="Metalloproteases ('zincins'), catalytic domain"/>
    <property type="match status" value="1"/>
</dbReference>
<dbReference type="InterPro" id="IPR051156">
    <property type="entry name" value="Mito/Outer_Membr_Metalloprot"/>
</dbReference>
<dbReference type="GO" id="GO:0046872">
    <property type="term" value="F:metal ion binding"/>
    <property type="evidence" value="ECO:0007669"/>
    <property type="project" value="UniProtKB-KW"/>
</dbReference>
<keyword evidence="2" id="KW-0479">Metal-binding</keyword>
<keyword evidence="5 6" id="KW-0482">Metalloprotease</keyword>
<evidence type="ECO:0000256" key="5">
    <source>
        <dbReference type="ARBA" id="ARBA00023049"/>
    </source>
</evidence>
<keyword evidence="4 6" id="KW-0862">Zinc</keyword>
<organism evidence="9 10">
    <name type="scientific">Hyalangium minutum</name>
    <dbReference type="NCBI Taxonomy" id="394096"/>
    <lineage>
        <taxon>Bacteria</taxon>
        <taxon>Pseudomonadati</taxon>
        <taxon>Myxococcota</taxon>
        <taxon>Myxococcia</taxon>
        <taxon>Myxococcales</taxon>
        <taxon>Cystobacterineae</taxon>
        <taxon>Archangiaceae</taxon>
        <taxon>Hyalangium</taxon>
    </lineage>
</organism>
<comment type="caution">
    <text evidence="9">The sequence shown here is derived from an EMBL/GenBank/DDBJ whole genome shotgun (WGS) entry which is preliminary data.</text>
</comment>
<evidence type="ECO:0000256" key="7">
    <source>
        <dbReference type="SAM" id="MobiDB-lite"/>
    </source>
</evidence>
<dbReference type="GO" id="GO:0004222">
    <property type="term" value="F:metalloendopeptidase activity"/>
    <property type="evidence" value="ECO:0007669"/>
    <property type="project" value="InterPro"/>
</dbReference>
<dbReference type="Pfam" id="PF01435">
    <property type="entry name" value="Peptidase_M48"/>
    <property type="match status" value="1"/>
</dbReference>
<dbReference type="AlphaFoldDB" id="A0A085WTL0"/>
<feature type="compositionally biased region" description="Polar residues" evidence="7">
    <location>
        <begin position="317"/>
        <end position="326"/>
    </location>
</feature>
<evidence type="ECO:0000256" key="1">
    <source>
        <dbReference type="ARBA" id="ARBA00022670"/>
    </source>
</evidence>
<evidence type="ECO:0000259" key="8">
    <source>
        <dbReference type="Pfam" id="PF01435"/>
    </source>
</evidence>
<comment type="similarity">
    <text evidence="6">Belongs to the peptidase M48 family.</text>
</comment>
<evidence type="ECO:0000256" key="2">
    <source>
        <dbReference type="ARBA" id="ARBA00022723"/>
    </source>
</evidence>
<evidence type="ECO:0000313" key="10">
    <source>
        <dbReference type="Proteomes" id="UP000028725"/>
    </source>
</evidence>
<dbReference type="GO" id="GO:0051603">
    <property type="term" value="P:proteolysis involved in protein catabolic process"/>
    <property type="evidence" value="ECO:0007669"/>
    <property type="project" value="TreeGrafter"/>
</dbReference>
<dbReference type="EMBL" id="JMCB01000002">
    <property type="protein sequence ID" value="KFE71023.1"/>
    <property type="molecule type" value="Genomic_DNA"/>
</dbReference>
<feature type="domain" description="Peptidase M48" evidence="8">
    <location>
        <begin position="80"/>
        <end position="282"/>
    </location>
</feature>
<gene>
    <name evidence="9" type="ORF">DB31_3153</name>
</gene>
<name>A0A085WTL0_9BACT</name>
<comment type="cofactor">
    <cofactor evidence="6">
        <name>Zn(2+)</name>
        <dbReference type="ChEBI" id="CHEBI:29105"/>
    </cofactor>
    <text evidence="6">Binds 1 zinc ion per subunit.</text>
</comment>
<evidence type="ECO:0000256" key="6">
    <source>
        <dbReference type="RuleBase" id="RU003983"/>
    </source>
</evidence>
<proteinExistence type="inferred from homology"/>
<reference evidence="9 10" key="1">
    <citation type="submission" date="2014-04" db="EMBL/GenBank/DDBJ databases">
        <title>Genome assembly of Hyalangium minutum DSM 14724.</title>
        <authorList>
            <person name="Sharma G."/>
            <person name="Subramanian S."/>
        </authorList>
    </citation>
    <scope>NUCLEOTIDE SEQUENCE [LARGE SCALE GENOMIC DNA]</scope>
    <source>
        <strain evidence="9 10">DSM 14724</strain>
    </source>
</reference>
<feature type="region of interest" description="Disordered" evidence="7">
    <location>
        <begin position="286"/>
        <end position="326"/>
    </location>
</feature>
<keyword evidence="1 6" id="KW-0645">Protease</keyword>
<dbReference type="PANTHER" id="PTHR22726:SF1">
    <property type="entry name" value="METALLOENDOPEPTIDASE OMA1, MITOCHONDRIAL"/>
    <property type="match status" value="1"/>
</dbReference>